<evidence type="ECO:0000313" key="7">
    <source>
        <dbReference type="Proteomes" id="UP000198305"/>
    </source>
</evidence>
<dbReference type="FunFam" id="1.10.10.10:FF:000001">
    <property type="entry name" value="LysR family transcriptional regulator"/>
    <property type="match status" value="1"/>
</dbReference>
<dbReference type="GO" id="GO:0003700">
    <property type="term" value="F:DNA-binding transcription factor activity"/>
    <property type="evidence" value="ECO:0007669"/>
    <property type="project" value="InterPro"/>
</dbReference>
<keyword evidence="4" id="KW-0804">Transcription</keyword>
<dbReference type="AlphaFoldDB" id="A0A238Z700"/>
<dbReference type="GO" id="GO:0006351">
    <property type="term" value="P:DNA-templated transcription"/>
    <property type="evidence" value="ECO:0007669"/>
    <property type="project" value="TreeGrafter"/>
</dbReference>
<evidence type="ECO:0000259" key="5">
    <source>
        <dbReference type="PROSITE" id="PS50931"/>
    </source>
</evidence>
<evidence type="ECO:0000313" key="6">
    <source>
        <dbReference type="EMBL" id="SNR79225.1"/>
    </source>
</evidence>
<dbReference type="PANTHER" id="PTHR30537">
    <property type="entry name" value="HTH-TYPE TRANSCRIPTIONAL REGULATOR"/>
    <property type="match status" value="1"/>
</dbReference>
<feature type="domain" description="HTH lysR-type" evidence="5">
    <location>
        <begin position="1"/>
        <end position="59"/>
    </location>
</feature>
<name>A0A238Z700_9PROT</name>
<dbReference type="Gene3D" id="1.10.10.10">
    <property type="entry name" value="Winged helix-like DNA-binding domain superfamily/Winged helix DNA-binding domain"/>
    <property type="match status" value="1"/>
</dbReference>
<keyword evidence="3" id="KW-0238">DNA-binding</keyword>
<dbReference type="InterPro" id="IPR036388">
    <property type="entry name" value="WH-like_DNA-bd_sf"/>
</dbReference>
<dbReference type="InterPro" id="IPR036390">
    <property type="entry name" value="WH_DNA-bd_sf"/>
</dbReference>
<dbReference type="InterPro" id="IPR000847">
    <property type="entry name" value="LysR_HTH_N"/>
</dbReference>
<comment type="similarity">
    <text evidence="1">Belongs to the LysR transcriptional regulatory family.</text>
</comment>
<dbReference type="Pfam" id="PF03466">
    <property type="entry name" value="LysR_substrate"/>
    <property type="match status" value="1"/>
</dbReference>
<dbReference type="SUPFAM" id="SSF53850">
    <property type="entry name" value="Periplasmic binding protein-like II"/>
    <property type="match status" value="1"/>
</dbReference>
<dbReference type="Proteomes" id="UP000198305">
    <property type="component" value="Unassembled WGS sequence"/>
</dbReference>
<evidence type="ECO:0000256" key="2">
    <source>
        <dbReference type="ARBA" id="ARBA00023015"/>
    </source>
</evidence>
<keyword evidence="7" id="KW-1185">Reference proteome</keyword>
<protein>
    <submittedName>
        <fullName evidence="6">Transcriptional regulator, LysR family</fullName>
    </submittedName>
</protein>
<reference evidence="7" key="1">
    <citation type="submission" date="2017-06" db="EMBL/GenBank/DDBJ databases">
        <authorList>
            <person name="Varghese N."/>
            <person name="Submissions S."/>
        </authorList>
    </citation>
    <scope>NUCLEOTIDE SEQUENCE [LARGE SCALE GENOMIC DNA]</scope>
    <source>
        <strain evidence="7">Ca-68</strain>
    </source>
</reference>
<dbReference type="FunFam" id="3.40.190.290:FF:000001">
    <property type="entry name" value="Transcriptional regulator, LysR family"/>
    <property type="match status" value="1"/>
</dbReference>
<dbReference type="PANTHER" id="PTHR30537:SF35">
    <property type="entry name" value="TRANSCRIPTIONAL REGULATORY PROTEIN"/>
    <property type="match status" value="1"/>
</dbReference>
<evidence type="ECO:0000256" key="3">
    <source>
        <dbReference type="ARBA" id="ARBA00023125"/>
    </source>
</evidence>
<gene>
    <name evidence="6" type="ORF">SAMN05192560_1102</name>
</gene>
<accession>A0A238Z700</accession>
<dbReference type="PROSITE" id="PS50931">
    <property type="entry name" value="HTH_LYSR"/>
    <property type="match status" value="1"/>
</dbReference>
<evidence type="ECO:0000256" key="1">
    <source>
        <dbReference type="ARBA" id="ARBA00009437"/>
    </source>
</evidence>
<dbReference type="InterPro" id="IPR058163">
    <property type="entry name" value="LysR-type_TF_proteobact-type"/>
</dbReference>
<evidence type="ECO:0000256" key="4">
    <source>
        <dbReference type="ARBA" id="ARBA00023163"/>
    </source>
</evidence>
<proteinExistence type="inferred from homology"/>
<dbReference type="SUPFAM" id="SSF46785">
    <property type="entry name" value="Winged helix' DNA-binding domain"/>
    <property type="match status" value="1"/>
</dbReference>
<dbReference type="EMBL" id="FZOA01000004">
    <property type="protein sequence ID" value="SNR79225.1"/>
    <property type="molecule type" value="Genomic_DNA"/>
</dbReference>
<dbReference type="Pfam" id="PF00126">
    <property type="entry name" value="HTH_1"/>
    <property type="match status" value="1"/>
</dbReference>
<dbReference type="GO" id="GO:0043565">
    <property type="term" value="F:sequence-specific DNA binding"/>
    <property type="evidence" value="ECO:0007669"/>
    <property type="project" value="TreeGrafter"/>
</dbReference>
<dbReference type="Gene3D" id="3.40.190.290">
    <property type="match status" value="1"/>
</dbReference>
<organism evidence="6 7">
    <name type="scientific">Methylobacillus rhizosphaerae</name>
    <dbReference type="NCBI Taxonomy" id="551994"/>
    <lineage>
        <taxon>Bacteria</taxon>
        <taxon>Pseudomonadati</taxon>
        <taxon>Pseudomonadota</taxon>
        <taxon>Betaproteobacteria</taxon>
        <taxon>Nitrosomonadales</taxon>
        <taxon>Methylophilaceae</taxon>
        <taxon>Methylobacillus</taxon>
    </lineage>
</organism>
<dbReference type="CDD" id="cd08422">
    <property type="entry name" value="PBP2_CrgA_like"/>
    <property type="match status" value="1"/>
</dbReference>
<sequence>MNQLEQMRIYAAVVKSGNFTAAAVQLGISKQLVSKRVMELEERLGARLLHRTTRKLSPTELGRVFFARCLSILQAVNEAEQEISSSTGELRGLLRVSAPVSFASLVLAPALNQFMQLHPRLEVMLDVDNRMVDVIGEGYDMVIRITKQPDEGFVARKLTDSSLVYCCSPDYLARYGSPQSPAQLGQHRCLASKAAEWLFKDAGELLKLQVHPVLRSNHGEVMCEAAIAGLGIVGLPGFYVEQAIRRGELVQVLQDYTPDIGAVYALYPQHRQASLMVRSFADFLQEWFKTE</sequence>
<dbReference type="InterPro" id="IPR005119">
    <property type="entry name" value="LysR_subst-bd"/>
</dbReference>
<keyword evidence="2" id="KW-0805">Transcription regulation</keyword>